<evidence type="ECO:0000259" key="13">
    <source>
        <dbReference type="PROSITE" id="PS51387"/>
    </source>
</evidence>
<evidence type="ECO:0000256" key="1">
    <source>
        <dbReference type="ARBA" id="ARBA00001974"/>
    </source>
</evidence>
<dbReference type="Pfam" id="PF02913">
    <property type="entry name" value="FAD-oxidase_C"/>
    <property type="match status" value="1"/>
</dbReference>
<dbReference type="FunFam" id="3.30.43.10:FF:000011">
    <property type="entry name" value="D-lactate dehydrogenase (Cytochrome)"/>
    <property type="match status" value="1"/>
</dbReference>
<dbReference type="GO" id="GO:0071949">
    <property type="term" value="F:FAD binding"/>
    <property type="evidence" value="ECO:0007669"/>
    <property type="project" value="InterPro"/>
</dbReference>
<dbReference type="InterPro" id="IPR016169">
    <property type="entry name" value="FAD-bd_PCMH_sub2"/>
</dbReference>
<comment type="subunit">
    <text evidence="4">Homodimer.</text>
</comment>
<evidence type="ECO:0000256" key="4">
    <source>
        <dbReference type="ARBA" id="ARBA00011738"/>
    </source>
</evidence>
<keyword evidence="8" id="KW-0576">Peroxisome</keyword>
<dbReference type="Proteomes" id="UP000092461">
    <property type="component" value="Unassembled WGS sequence"/>
</dbReference>
<dbReference type="FunFam" id="3.30.70.2740:FF:000002">
    <property type="entry name" value="D-2-hydroxyglutarate dehydrogenase mitochondrial"/>
    <property type="match status" value="1"/>
</dbReference>
<comment type="similarity">
    <text evidence="3">Belongs to the FAD-binding oxidoreductase/transferase type 4 family.</text>
</comment>
<dbReference type="InterPro" id="IPR006094">
    <property type="entry name" value="Oxid_FAD_bind_N"/>
</dbReference>
<dbReference type="SUPFAM" id="SSF56176">
    <property type="entry name" value="FAD-binding/transporter-associated domain-like"/>
    <property type="match status" value="1"/>
</dbReference>
<evidence type="ECO:0000256" key="7">
    <source>
        <dbReference type="ARBA" id="ARBA00023002"/>
    </source>
</evidence>
<dbReference type="VEuPathDB" id="VectorBase:LLOJ004372"/>
<dbReference type="InterPro" id="IPR051264">
    <property type="entry name" value="FAD-oxidored/transferase_4"/>
</dbReference>
<evidence type="ECO:0000256" key="12">
    <source>
        <dbReference type="ARBA" id="ARBA00049267"/>
    </source>
</evidence>
<dbReference type="GO" id="GO:0051990">
    <property type="term" value="F:(R)-2-hydroxyglutarate dehydrogenase activity"/>
    <property type="evidence" value="ECO:0007669"/>
    <property type="project" value="UniProtKB-EC"/>
</dbReference>
<evidence type="ECO:0000313" key="15">
    <source>
        <dbReference type="Proteomes" id="UP000092461"/>
    </source>
</evidence>
<organism evidence="14 15">
    <name type="scientific">Lutzomyia longipalpis</name>
    <name type="common">Sand fly</name>
    <dbReference type="NCBI Taxonomy" id="7200"/>
    <lineage>
        <taxon>Eukaryota</taxon>
        <taxon>Metazoa</taxon>
        <taxon>Ecdysozoa</taxon>
        <taxon>Arthropoda</taxon>
        <taxon>Hexapoda</taxon>
        <taxon>Insecta</taxon>
        <taxon>Pterygota</taxon>
        <taxon>Neoptera</taxon>
        <taxon>Endopterygota</taxon>
        <taxon>Diptera</taxon>
        <taxon>Nematocera</taxon>
        <taxon>Psychodoidea</taxon>
        <taxon>Psychodidae</taxon>
        <taxon>Lutzomyia</taxon>
        <taxon>Lutzomyia</taxon>
    </lineage>
</organism>
<dbReference type="Gene3D" id="3.30.70.2740">
    <property type="match status" value="1"/>
</dbReference>
<dbReference type="FunFam" id="3.30.70.2190:FF:000001">
    <property type="entry name" value="D-2-hydroxyglutarate dehydrogenase mitochondrial"/>
    <property type="match status" value="1"/>
</dbReference>
<keyword evidence="15" id="KW-1185">Reference proteome</keyword>
<dbReference type="InterPro" id="IPR016164">
    <property type="entry name" value="FAD-linked_Oxase-like_C"/>
</dbReference>
<reference evidence="14" key="1">
    <citation type="submission" date="2020-05" db="UniProtKB">
        <authorList>
            <consortium name="EnsemblMetazoa"/>
        </authorList>
    </citation>
    <scope>IDENTIFICATION</scope>
    <source>
        <strain evidence="14">Jacobina</strain>
    </source>
</reference>
<dbReference type="EnsemblMetazoa" id="LLOJ004372-RA">
    <property type="protein sequence ID" value="LLOJ004372-PA"/>
    <property type="gene ID" value="LLOJ004372"/>
</dbReference>
<evidence type="ECO:0000313" key="14">
    <source>
        <dbReference type="EnsemblMetazoa" id="LLOJ004372-PA"/>
    </source>
</evidence>
<dbReference type="EC" id="1.1.99.39" evidence="9"/>
<dbReference type="FunFam" id="1.10.45.10:FF:000001">
    <property type="entry name" value="D-lactate dehydrogenase mitochondrial"/>
    <property type="match status" value="1"/>
</dbReference>
<evidence type="ECO:0000256" key="6">
    <source>
        <dbReference type="ARBA" id="ARBA00022827"/>
    </source>
</evidence>
<dbReference type="VEuPathDB" id="VectorBase:LLONM1_008113"/>
<dbReference type="InterPro" id="IPR016166">
    <property type="entry name" value="FAD-bd_PCMH"/>
</dbReference>
<comment type="subcellular location">
    <subcellularLocation>
        <location evidence="2">Peroxisome</location>
    </subcellularLocation>
</comment>
<dbReference type="InterPro" id="IPR004113">
    <property type="entry name" value="FAD-bd_oxidored_4_C"/>
</dbReference>
<dbReference type="Pfam" id="PF01565">
    <property type="entry name" value="FAD_binding_4"/>
    <property type="match status" value="1"/>
</dbReference>
<protein>
    <recommendedName>
        <fullName evidence="10">D-2-hydroxyglutarate dehydrogenase, mitochondrial</fullName>
        <ecNumber evidence="9">1.1.99.39</ecNumber>
    </recommendedName>
</protein>
<comment type="function">
    <text evidence="11">Catalyzes the oxidation of D-2-hydroxyglutarate (D-2-HG) to alpha-ketoglutarate. Also catalyzes the oxidation of other D-2-hydroxyacids, such as D-malate (D-MAL) and D-lactate (D-LAC). Exhibits high activities towards D-2-HG and D-MAL but a very weak activity towards D-LAC.</text>
</comment>
<accession>A0A1B0GIE0</accession>
<dbReference type="Gene3D" id="3.30.70.2190">
    <property type="match status" value="1"/>
</dbReference>
<dbReference type="PANTHER" id="PTHR43716:SF1">
    <property type="entry name" value="D-2-HYDROXYGLUTARATE DEHYDROGENASE, MITOCHONDRIAL"/>
    <property type="match status" value="1"/>
</dbReference>
<proteinExistence type="inferred from homology"/>
<dbReference type="EMBL" id="AJWK01013775">
    <property type="status" value="NOT_ANNOTATED_CDS"/>
    <property type="molecule type" value="Genomic_DNA"/>
</dbReference>
<dbReference type="GO" id="GO:0005739">
    <property type="term" value="C:mitochondrion"/>
    <property type="evidence" value="ECO:0007669"/>
    <property type="project" value="TreeGrafter"/>
</dbReference>
<comment type="cofactor">
    <cofactor evidence="1">
        <name>FAD</name>
        <dbReference type="ChEBI" id="CHEBI:57692"/>
    </cofactor>
</comment>
<dbReference type="FunFam" id="3.30.465.10:FF:000001">
    <property type="entry name" value="D-2-hydroxyglutarate dehydrogenase, mitochondrial"/>
    <property type="match status" value="1"/>
</dbReference>
<dbReference type="InterPro" id="IPR016167">
    <property type="entry name" value="FAD-bd_PCMH_sub1"/>
</dbReference>
<dbReference type="SUPFAM" id="SSF55103">
    <property type="entry name" value="FAD-linked oxidases, C-terminal domain"/>
    <property type="match status" value="1"/>
</dbReference>
<sequence>MLSGNSYRLLNWKAWKNIRKFCSNPRKVPELTKDRYPVTRGQYAELSSDDISKFEGIVGKGRMIVNPVDVEPHNIDFIGCVRGYSRVVLKPKTTQQVSEILKYCNSRKIAVCPQGGNTGLVGGSVPVFDEVILSTQNMNEIETIDQVSGILVCQSGCILEQLDEKAHENGLCMPLDLGAKGSCHIGGNVSTNAGGLRLLRYGNLHGSVLGVEVVKADGTVLDLMSNFKKDNTGYHLKHLFIGSEGTLGIITKVAIFCPTASKAVNLAFLGVENYENVMKTFLQAKQELGEILSACEMIDAESLKCSTKPFNKSSPIADYPFYMLIETSGSNAEHDEEKLHNFLNNSMNSGIVLDGTTTNESKKMRDIWFLRERIAPGILMDGFCFKYDLSLPLKQFYDIVPAMTERVGSLATRVCGYGHIGDSNLHLNVSCPEFTQEIYKRVEPFVYEFTHKLKGSVSAEHGIGFLKPNYLKYSKGPEALDLMQQMKTLLDPNGILNPYKVLPKRL</sequence>
<evidence type="ECO:0000256" key="2">
    <source>
        <dbReference type="ARBA" id="ARBA00004275"/>
    </source>
</evidence>
<dbReference type="Gene3D" id="3.30.43.10">
    <property type="entry name" value="Uridine Diphospho-n-acetylenolpyruvylglucosamine Reductase, domain 2"/>
    <property type="match status" value="1"/>
</dbReference>
<keyword evidence="7" id="KW-0560">Oxidoreductase</keyword>
<evidence type="ECO:0000256" key="3">
    <source>
        <dbReference type="ARBA" id="ARBA00008000"/>
    </source>
</evidence>
<evidence type="ECO:0000256" key="9">
    <source>
        <dbReference type="ARBA" id="ARBA00039003"/>
    </source>
</evidence>
<dbReference type="AlphaFoldDB" id="A0A1B0GIE0"/>
<dbReference type="Gene3D" id="1.10.45.10">
    <property type="entry name" value="Vanillyl-alcohol Oxidase, Chain A, domain 4"/>
    <property type="match status" value="1"/>
</dbReference>
<name>A0A1B0GIE0_LUTLO</name>
<dbReference type="InterPro" id="IPR016171">
    <property type="entry name" value="Vanillyl_alc_oxidase_C-sub2"/>
</dbReference>
<evidence type="ECO:0000256" key="8">
    <source>
        <dbReference type="ARBA" id="ARBA00023140"/>
    </source>
</evidence>
<dbReference type="Gene3D" id="3.30.465.10">
    <property type="match status" value="1"/>
</dbReference>
<evidence type="ECO:0000256" key="5">
    <source>
        <dbReference type="ARBA" id="ARBA00022630"/>
    </source>
</evidence>
<keyword evidence="5" id="KW-0285">Flavoprotein</keyword>
<comment type="catalytic activity">
    <reaction evidence="12">
        <text>(R)-malate + A = oxaloacetate + AH2</text>
        <dbReference type="Rhea" id="RHEA:67460"/>
        <dbReference type="ChEBI" id="CHEBI:13193"/>
        <dbReference type="ChEBI" id="CHEBI:15588"/>
        <dbReference type="ChEBI" id="CHEBI:16452"/>
        <dbReference type="ChEBI" id="CHEBI:17499"/>
    </reaction>
    <physiologicalReaction direction="left-to-right" evidence="12">
        <dbReference type="Rhea" id="RHEA:67461"/>
    </physiologicalReaction>
</comment>
<feature type="domain" description="FAD-binding PCMH-type" evidence="13">
    <location>
        <begin position="81"/>
        <end position="260"/>
    </location>
</feature>
<dbReference type="InterPro" id="IPR036318">
    <property type="entry name" value="FAD-bd_PCMH-like_sf"/>
</dbReference>
<evidence type="ECO:0000256" key="10">
    <source>
        <dbReference type="ARBA" id="ARBA00039639"/>
    </source>
</evidence>
<dbReference type="GO" id="GO:0005777">
    <property type="term" value="C:peroxisome"/>
    <property type="evidence" value="ECO:0007669"/>
    <property type="project" value="UniProtKB-SubCell"/>
</dbReference>
<keyword evidence="6" id="KW-0274">FAD</keyword>
<dbReference type="PROSITE" id="PS51387">
    <property type="entry name" value="FAD_PCMH"/>
    <property type="match status" value="1"/>
</dbReference>
<evidence type="ECO:0000256" key="11">
    <source>
        <dbReference type="ARBA" id="ARBA00045410"/>
    </source>
</evidence>
<dbReference type="PANTHER" id="PTHR43716">
    <property type="entry name" value="D-2-HYDROXYGLUTARATE DEHYDROGENASE, MITOCHONDRIAL"/>
    <property type="match status" value="1"/>
</dbReference>